<feature type="compositionally biased region" description="Basic residues" evidence="7">
    <location>
        <begin position="743"/>
        <end position="757"/>
    </location>
</feature>
<evidence type="ECO:0000256" key="5">
    <source>
        <dbReference type="ARBA" id="ARBA00022840"/>
    </source>
</evidence>
<evidence type="ECO:0000256" key="7">
    <source>
        <dbReference type="SAM" id="MobiDB-lite"/>
    </source>
</evidence>
<comment type="caution">
    <text evidence="9">The sequence shown here is derived from an EMBL/GenBank/DDBJ whole genome shotgun (WGS) entry which is preliminary data.</text>
</comment>
<evidence type="ECO:0000256" key="3">
    <source>
        <dbReference type="ARBA" id="ARBA00022741"/>
    </source>
</evidence>
<keyword evidence="10" id="KW-1185">Reference proteome</keyword>
<feature type="domain" description="UBC core" evidence="8">
    <location>
        <begin position="6"/>
        <end position="163"/>
    </location>
</feature>
<dbReference type="STRING" id="35608.A0A2U1PYL1"/>
<dbReference type="GO" id="GO:0061631">
    <property type="term" value="F:ubiquitin conjugating enzyme activity"/>
    <property type="evidence" value="ECO:0007669"/>
    <property type="project" value="UniProtKB-EC"/>
</dbReference>
<sequence length="757" mass="84165">MAQAARLNLRMQKELKLLLTDPPHGASFPHLSPSSDLASFSLTSIDALIQGPEGTVYEKGLFKIKIQIPERYPFQPPVVTFSTPIYHPNIDTGGRICLDILNLPPKGAWQPSLNISTVLTSIGLLLSEPNPDDGLMCEASKEYKYNKQVFDQKARSMTEKYAKIDASPSPGALHSLTDSSMTEDKASEAVKTDTYESAIGFRKFTGIGRKLSLNASGSNTMESDIGMQEVPSNISINKSKNQEPNQDSKYMPFETVMNSDHDHDKKPPIISSKKHCLSRKNLQKEVSDSTKRLDDLMPSDLDVQKENLVKVQQRNQDSEEMQFEYSKSHVMSVSKSANNQDNKPRPAISSKKLCLSNKIPQKEVHDSTNRLEDMAGDLDAQKVNMPDVKIESDFHEYASGPNTRDRDMGLKKASSNESLECSKDHVMKAKNSDHGQHTKRPIISSKKLCLSNKNLHKEVPDPTKRLDDVMPRDLGAQMENLLHVQKETDMPEYTVGSKRLSGISRKLSLDASGLNTRNRDMGMNKAPLNESQIQETNKDFKEMPFEYCKSQVMTMMNSEHDQGTKPPAVSSKKLCLSSKNLQKDATKRKFGTTPTDLDAQKENLLEVQKNSTDSGFCTGPKRKKLGLTGKRPSFGFSGLTKNRGSDNNVGAGGSGVINMLKAPQADQKSENSKPTKLPRKPLQVLAEKDNRKLDLKADAKMHNSKNNAERSDEDISEQEGLGDPEGVIVLDSEDSEEEMARSSSRRLISRRRLVGKI</sequence>
<dbReference type="Proteomes" id="UP000245207">
    <property type="component" value="Unassembled WGS sequence"/>
</dbReference>
<keyword evidence="4" id="KW-0833">Ubl conjugation pathway</keyword>
<dbReference type="InterPro" id="IPR000608">
    <property type="entry name" value="UBC"/>
</dbReference>
<evidence type="ECO:0000256" key="1">
    <source>
        <dbReference type="ARBA" id="ARBA00012486"/>
    </source>
</evidence>
<dbReference type="Pfam" id="PF00179">
    <property type="entry name" value="UQ_con"/>
    <property type="match status" value="1"/>
</dbReference>
<evidence type="ECO:0000313" key="9">
    <source>
        <dbReference type="EMBL" id="PWA90816.1"/>
    </source>
</evidence>
<dbReference type="InterPro" id="IPR023313">
    <property type="entry name" value="UBQ-conjugating_AS"/>
</dbReference>
<dbReference type="CDD" id="cd23805">
    <property type="entry name" value="UBCc_UBE2T"/>
    <property type="match status" value="1"/>
</dbReference>
<dbReference type="PROSITE" id="PS00183">
    <property type="entry name" value="UBC_1"/>
    <property type="match status" value="1"/>
</dbReference>
<dbReference type="FunFam" id="3.10.110.10:FF:000041">
    <property type="entry name" value="Ubiquitin-conjugating enzyme E2 T"/>
    <property type="match status" value="1"/>
</dbReference>
<organism evidence="9 10">
    <name type="scientific">Artemisia annua</name>
    <name type="common">Sweet wormwood</name>
    <dbReference type="NCBI Taxonomy" id="35608"/>
    <lineage>
        <taxon>Eukaryota</taxon>
        <taxon>Viridiplantae</taxon>
        <taxon>Streptophyta</taxon>
        <taxon>Embryophyta</taxon>
        <taxon>Tracheophyta</taxon>
        <taxon>Spermatophyta</taxon>
        <taxon>Magnoliopsida</taxon>
        <taxon>eudicotyledons</taxon>
        <taxon>Gunneridae</taxon>
        <taxon>Pentapetalae</taxon>
        <taxon>asterids</taxon>
        <taxon>campanulids</taxon>
        <taxon>Asterales</taxon>
        <taxon>Asteraceae</taxon>
        <taxon>Asteroideae</taxon>
        <taxon>Anthemideae</taxon>
        <taxon>Artemisiinae</taxon>
        <taxon>Artemisia</taxon>
    </lineage>
</organism>
<reference evidence="9 10" key="1">
    <citation type="journal article" date="2018" name="Mol. Plant">
        <title>The genome of Artemisia annua provides insight into the evolution of Asteraceae family and artemisinin biosynthesis.</title>
        <authorList>
            <person name="Shen Q."/>
            <person name="Zhang L."/>
            <person name="Liao Z."/>
            <person name="Wang S."/>
            <person name="Yan T."/>
            <person name="Shi P."/>
            <person name="Liu M."/>
            <person name="Fu X."/>
            <person name="Pan Q."/>
            <person name="Wang Y."/>
            <person name="Lv Z."/>
            <person name="Lu X."/>
            <person name="Zhang F."/>
            <person name="Jiang W."/>
            <person name="Ma Y."/>
            <person name="Chen M."/>
            <person name="Hao X."/>
            <person name="Li L."/>
            <person name="Tang Y."/>
            <person name="Lv G."/>
            <person name="Zhou Y."/>
            <person name="Sun X."/>
            <person name="Brodelius P.E."/>
            <person name="Rose J.K.C."/>
            <person name="Tang K."/>
        </authorList>
    </citation>
    <scope>NUCLEOTIDE SEQUENCE [LARGE SCALE GENOMIC DNA]</scope>
    <source>
        <strain evidence="10">cv. Huhao1</strain>
        <tissue evidence="9">Leaf</tissue>
    </source>
</reference>
<dbReference type="InterPro" id="IPR016135">
    <property type="entry name" value="UBQ-conjugating_enzyme/RWD"/>
</dbReference>
<dbReference type="SMART" id="SM00212">
    <property type="entry name" value="UBCc"/>
    <property type="match status" value="1"/>
</dbReference>
<name>A0A2U1PYL1_ARTAN</name>
<evidence type="ECO:0000259" key="8">
    <source>
        <dbReference type="PROSITE" id="PS50127"/>
    </source>
</evidence>
<evidence type="ECO:0000313" key="10">
    <source>
        <dbReference type="Proteomes" id="UP000245207"/>
    </source>
</evidence>
<dbReference type="SUPFAM" id="SSF54495">
    <property type="entry name" value="UBC-like"/>
    <property type="match status" value="1"/>
</dbReference>
<feature type="compositionally biased region" description="Basic and acidic residues" evidence="7">
    <location>
        <begin position="686"/>
        <end position="701"/>
    </location>
</feature>
<accession>A0A2U1PYL1</accession>
<keyword evidence="3" id="KW-0547">Nucleotide-binding</keyword>
<evidence type="ECO:0000256" key="6">
    <source>
        <dbReference type="PROSITE-ProRule" id="PRU10133"/>
    </source>
</evidence>
<feature type="compositionally biased region" description="Polar residues" evidence="7">
    <location>
        <begin position="639"/>
        <end position="648"/>
    </location>
</feature>
<dbReference type="EC" id="2.3.2.23" evidence="1"/>
<feature type="compositionally biased region" description="Acidic residues" evidence="7">
    <location>
        <begin position="711"/>
        <end position="722"/>
    </location>
</feature>
<dbReference type="PROSITE" id="PS50127">
    <property type="entry name" value="UBC_2"/>
    <property type="match status" value="1"/>
</dbReference>
<keyword evidence="2" id="KW-0808">Transferase</keyword>
<evidence type="ECO:0000256" key="2">
    <source>
        <dbReference type="ARBA" id="ARBA00022679"/>
    </source>
</evidence>
<dbReference type="OrthoDB" id="9978460at2759"/>
<dbReference type="EMBL" id="PKPP01000598">
    <property type="protein sequence ID" value="PWA90816.1"/>
    <property type="molecule type" value="Genomic_DNA"/>
</dbReference>
<protein>
    <recommendedName>
        <fullName evidence="1">E2 ubiquitin-conjugating enzyme</fullName>
        <ecNumber evidence="1">2.3.2.23</ecNumber>
    </recommendedName>
</protein>
<dbReference type="PANTHER" id="PTHR24068">
    <property type="entry name" value="UBIQUITIN-CONJUGATING ENZYME E2"/>
    <property type="match status" value="1"/>
</dbReference>
<dbReference type="GO" id="GO:0005524">
    <property type="term" value="F:ATP binding"/>
    <property type="evidence" value="ECO:0007669"/>
    <property type="project" value="UniProtKB-KW"/>
</dbReference>
<keyword evidence="5" id="KW-0067">ATP-binding</keyword>
<gene>
    <name evidence="9" type="ORF">CTI12_AA096150</name>
</gene>
<feature type="active site" description="Glycyl thioester intermediate" evidence="6">
    <location>
        <position position="97"/>
    </location>
</feature>
<dbReference type="AlphaFoldDB" id="A0A2U1PYL1"/>
<feature type="region of interest" description="Disordered" evidence="7">
    <location>
        <begin position="611"/>
        <end position="757"/>
    </location>
</feature>
<evidence type="ECO:0000256" key="4">
    <source>
        <dbReference type="ARBA" id="ARBA00022786"/>
    </source>
</evidence>
<dbReference type="Gene3D" id="3.10.110.10">
    <property type="entry name" value="Ubiquitin Conjugating Enzyme"/>
    <property type="match status" value="1"/>
</dbReference>
<proteinExistence type="predicted"/>